<dbReference type="InterPro" id="IPR004875">
    <property type="entry name" value="DDE_SF_endonuclease_dom"/>
</dbReference>
<dbReference type="OrthoDB" id="5983378at2759"/>
<accession>A0A9W6ZNN8</accession>
<feature type="non-terminal residue" evidence="2">
    <location>
        <position position="167"/>
    </location>
</feature>
<gene>
    <name evidence="2" type="ORF">TrRE_jg2866</name>
</gene>
<evidence type="ECO:0000313" key="2">
    <source>
        <dbReference type="EMBL" id="GMH55561.1"/>
    </source>
</evidence>
<dbReference type="EMBL" id="BRXZ01004812">
    <property type="protein sequence ID" value="GMH55561.1"/>
    <property type="molecule type" value="Genomic_DNA"/>
</dbReference>
<feature type="domain" description="DDE-1" evidence="1">
    <location>
        <begin position="47"/>
        <end position="164"/>
    </location>
</feature>
<dbReference type="GO" id="GO:0003676">
    <property type="term" value="F:nucleic acid binding"/>
    <property type="evidence" value="ECO:0007669"/>
    <property type="project" value="InterPro"/>
</dbReference>
<reference evidence="2" key="1">
    <citation type="submission" date="2022-07" db="EMBL/GenBank/DDBJ databases">
        <title>Genome analysis of Parmales, a sister group of diatoms, reveals the evolutionary specialization of diatoms from phago-mixotrophs to photoautotrophs.</title>
        <authorList>
            <person name="Ban H."/>
            <person name="Sato S."/>
            <person name="Yoshikawa S."/>
            <person name="Kazumasa Y."/>
            <person name="Nakamura Y."/>
            <person name="Ichinomiya M."/>
            <person name="Saitoh K."/>
            <person name="Sato N."/>
            <person name="Blanc-Mathieu R."/>
            <person name="Endo H."/>
            <person name="Kuwata A."/>
            <person name="Ogata H."/>
        </authorList>
    </citation>
    <scope>NUCLEOTIDE SEQUENCE</scope>
</reference>
<dbReference type="Pfam" id="PF03184">
    <property type="entry name" value="DDE_1"/>
    <property type="match status" value="1"/>
</dbReference>
<protein>
    <recommendedName>
        <fullName evidence="1">DDE-1 domain-containing protein</fullName>
    </recommendedName>
</protein>
<name>A0A9W6ZNN8_9STRA</name>
<sequence>MVVSGGQPPGGLDKRQCTINMVIRHEGPSPRQQIIFRGAGKRVGALEQQWYNEHDDKIHVAWQKNAWADRKVMSVWFEEVWKPFIDANFLRDDGRYEETILFLDNLDAHIWHSFRDLLKTVGTLAFYYPPNLTDQLAPIDDGAGCALKYWLEKMQEEWLLVDENLQR</sequence>
<evidence type="ECO:0000259" key="1">
    <source>
        <dbReference type="Pfam" id="PF03184"/>
    </source>
</evidence>
<evidence type="ECO:0000313" key="3">
    <source>
        <dbReference type="Proteomes" id="UP001165082"/>
    </source>
</evidence>
<proteinExistence type="predicted"/>
<organism evidence="2 3">
    <name type="scientific">Triparma retinervis</name>
    <dbReference type="NCBI Taxonomy" id="2557542"/>
    <lineage>
        <taxon>Eukaryota</taxon>
        <taxon>Sar</taxon>
        <taxon>Stramenopiles</taxon>
        <taxon>Ochrophyta</taxon>
        <taxon>Bolidophyceae</taxon>
        <taxon>Parmales</taxon>
        <taxon>Triparmaceae</taxon>
        <taxon>Triparma</taxon>
    </lineage>
</organism>
<dbReference type="Proteomes" id="UP001165082">
    <property type="component" value="Unassembled WGS sequence"/>
</dbReference>
<keyword evidence="3" id="KW-1185">Reference proteome</keyword>
<comment type="caution">
    <text evidence="2">The sequence shown here is derived from an EMBL/GenBank/DDBJ whole genome shotgun (WGS) entry which is preliminary data.</text>
</comment>
<dbReference type="AlphaFoldDB" id="A0A9W6ZNN8"/>